<dbReference type="FunFam" id="3.30.565.10:FF:000006">
    <property type="entry name" value="Sensor histidine kinase WalK"/>
    <property type="match status" value="1"/>
</dbReference>
<evidence type="ECO:0000259" key="7">
    <source>
        <dbReference type="PROSITE" id="PS50109"/>
    </source>
</evidence>
<accession>A0A521B8X8</accession>
<dbReference type="SMART" id="SM00388">
    <property type="entry name" value="HisKA"/>
    <property type="match status" value="1"/>
</dbReference>
<dbReference type="EMBL" id="FXTN01000002">
    <property type="protein sequence ID" value="SMO43515.1"/>
    <property type="molecule type" value="Genomic_DNA"/>
</dbReference>
<evidence type="ECO:0000256" key="2">
    <source>
        <dbReference type="ARBA" id="ARBA00012438"/>
    </source>
</evidence>
<evidence type="ECO:0000313" key="9">
    <source>
        <dbReference type="Proteomes" id="UP000320300"/>
    </source>
</evidence>
<dbReference type="RefSeq" id="WP_142526795.1">
    <property type="nucleotide sequence ID" value="NZ_CBCSJO010000003.1"/>
</dbReference>
<dbReference type="CDD" id="cd00075">
    <property type="entry name" value="HATPase"/>
    <property type="match status" value="1"/>
</dbReference>
<dbReference type="Proteomes" id="UP000320300">
    <property type="component" value="Unassembled WGS sequence"/>
</dbReference>
<dbReference type="AlphaFoldDB" id="A0A521B8X8"/>
<protein>
    <recommendedName>
        <fullName evidence="2">histidine kinase</fullName>
        <ecNumber evidence="2">2.7.13.3</ecNumber>
    </recommendedName>
</protein>
<dbReference type="SUPFAM" id="SSF55874">
    <property type="entry name" value="ATPase domain of HSP90 chaperone/DNA topoisomerase II/histidine kinase"/>
    <property type="match status" value="1"/>
</dbReference>
<dbReference type="Gene3D" id="3.30.565.10">
    <property type="entry name" value="Histidine kinase-like ATPase, C-terminal domain"/>
    <property type="match status" value="1"/>
</dbReference>
<evidence type="ECO:0000256" key="3">
    <source>
        <dbReference type="ARBA" id="ARBA00022553"/>
    </source>
</evidence>
<feature type="domain" description="Histidine kinase" evidence="7">
    <location>
        <begin position="182"/>
        <end position="398"/>
    </location>
</feature>
<dbReference type="InterPro" id="IPR003661">
    <property type="entry name" value="HisK_dim/P_dom"/>
</dbReference>
<keyword evidence="3" id="KW-0597">Phosphoprotein</keyword>
<keyword evidence="6" id="KW-0902">Two-component regulatory system</keyword>
<dbReference type="OrthoDB" id="9781208at2"/>
<dbReference type="SMART" id="SM00387">
    <property type="entry name" value="HATPase_c"/>
    <property type="match status" value="1"/>
</dbReference>
<dbReference type="InterPro" id="IPR003594">
    <property type="entry name" value="HATPase_dom"/>
</dbReference>
<dbReference type="Pfam" id="PF02518">
    <property type="entry name" value="HATPase_c"/>
    <property type="match status" value="1"/>
</dbReference>
<dbReference type="CDD" id="cd00082">
    <property type="entry name" value="HisKA"/>
    <property type="match status" value="1"/>
</dbReference>
<keyword evidence="4" id="KW-0808">Transferase</keyword>
<dbReference type="EC" id="2.7.13.3" evidence="2"/>
<dbReference type="PRINTS" id="PR00344">
    <property type="entry name" value="BCTRLSENSOR"/>
</dbReference>
<dbReference type="InterPro" id="IPR005467">
    <property type="entry name" value="His_kinase_dom"/>
</dbReference>
<dbReference type="InterPro" id="IPR036890">
    <property type="entry name" value="HATPase_C_sf"/>
</dbReference>
<organism evidence="8 9">
    <name type="scientific">Pedobacter westerhofensis</name>
    <dbReference type="NCBI Taxonomy" id="425512"/>
    <lineage>
        <taxon>Bacteria</taxon>
        <taxon>Pseudomonadati</taxon>
        <taxon>Bacteroidota</taxon>
        <taxon>Sphingobacteriia</taxon>
        <taxon>Sphingobacteriales</taxon>
        <taxon>Sphingobacteriaceae</taxon>
        <taxon>Pedobacter</taxon>
    </lineage>
</organism>
<keyword evidence="9" id="KW-1185">Reference proteome</keyword>
<evidence type="ECO:0000256" key="1">
    <source>
        <dbReference type="ARBA" id="ARBA00000085"/>
    </source>
</evidence>
<evidence type="ECO:0000313" key="8">
    <source>
        <dbReference type="EMBL" id="SMO43515.1"/>
    </source>
</evidence>
<name>A0A521B8X8_9SPHI</name>
<comment type="catalytic activity">
    <reaction evidence="1">
        <text>ATP + protein L-histidine = ADP + protein N-phospho-L-histidine.</text>
        <dbReference type="EC" id="2.7.13.3"/>
    </reaction>
</comment>
<dbReference type="InterPro" id="IPR036097">
    <property type="entry name" value="HisK_dim/P_sf"/>
</dbReference>
<gene>
    <name evidence="8" type="ORF">SAMN06265348_10299</name>
</gene>
<dbReference type="PANTHER" id="PTHR43711">
    <property type="entry name" value="TWO-COMPONENT HISTIDINE KINASE"/>
    <property type="match status" value="1"/>
</dbReference>
<proteinExistence type="predicted"/>
<dbReference type="GO" id="GO:0000155">
    <property type="term" value="F:phosphorelay sensor kinase activity"/>
    <property type="evidence" value="ECO:0007669"/>
    <property type="project" value="InterPro"/>
</dbReference>
<evidence type="ECO:0000256" key="6">
    <source>
        <dbReference type="ARBA" id="ARBA00023012"/>
    </source>
</evidence>
<dbReference type="InterPro" id="IPR004358">
    <property type="entry name" value="Sig_transdc_His_kin-like_C"/>
</dbReference>
<dbReference type="PANTHER" id="PTHR43711:SF1">
    <property type="entry name" value="HISTIDINE KINASE 1"/>
    <property type="match status" value="1"/>
</dbReference>
<dbReference type="Pfam" id="PF00512">
    <property type="entry name" value="HisKA"/>
    <property type="match status" value="1"/>
</dbReference>
<evidence type="ECO:0000256" key="4">
    <source>
        <dbReference type="ARBA" id="ARBA00022679"/>
    </source>
</evidence>
<dbReference type="SUPFAM" id="SSF47384">
    <property type="entry name" value="Homodimeric domain of signal transducing histidine kinase"/>
    <property type="match status" value="1"/>
</dbReference>
<evidence type="ECO:0000256" key="5">
    <source>
        <dbReference type="ARBA" id="ARBA00022777"/>
    </source>
</evidence>
<sequence>MIAILSITLENEMDLVLAHRWSMKVAEKLGLTNATQTTFATAVSEIARAVIDHTDAGVLHIGLEQNKVRYTLIASIKYDKDIHFTNGDAGYFYAQKLVPEFIQTEEADHNKIDMKIGLPRSIKLDPTAIDYIKRFFKEEGPVNAYDEIKQRNATLSKLAEVKDEELRHSRVIDEKKTEFISIASHEIKTPITVIKAYTQIARKLGIQRGDEQMNVILDKVDKQASKLLVLVQQLLDFAKIENGSLHFVKEEVELNSYITEVVSMIQQIYPNHEIITNLCDPLPIHIDRLRMEQVFSNLIGNAAKYSNDHTQIRIECSLDDEGNAKITVRDYGIGMSENSMTSIFEKFYRDKDVVMTHSGLGMGLFVASKIVADHGGRIWVESTEKVGSMFSFTIPITPATSKLV</sequence>
<reference evidence="8 9" key="1">
    <citation type="submission" date="2017-05" db="EMBL/GenBank/DDBJ databases">
        <authorList>
            <person name="Varghese N."/>
            <person name="Submissions S."/>
        </authorList>
    </citation>
    <scope>NUCLEOTIDE SEQUENCE [LARGE SCALE GENOMIC DNA]</scope>
    <source>
        <strain evidence="8 9">DSM 19036</strain>
    </source>
</reference>
<dbReference type="PROSITE" id="PS50109">
    <property type="entry name" value="HIS_KIN"/>
    <property type="match status" value="1"/>
</dbReference>
<keyword evidence="5 8" id="KW-0418">Kinase</keyword>
<dbReference type="InterPro" id="IPR050736">
    <property type="entry name" value="Sensor_HK_Regulatory"/>
</dbReference>
<dbReference type="Gene3D" id="1.10.287.130">
    <property type="match status" value="1"/>
</dbReference>